<dbReference type="PANTHER" id="PTHR34825:SF1">
    <property type="entry name" value="AAA-ATPASE-LIKE DOMAIN-CONTAINING PROTEIN"/>
    <property type="match status" value="1"/>
</dbReference>
<dbReference type="InterPro" id="IPR012547">
    <property type="entry name" value="PDDEXK_9"/>
</dbReference>
<dbReference type="PANTHER" id="PTHR34825">
    <property type="entry name" value="CONSERVED PROTEIN, WITH A WEAK D-GALACTARATE DEHYDRATASE/ALTRONATE HYDROLASE DOMAIN"/>
    <property type="match status" value="1"/>
</dbReference>
<evidence type="ECO:0000313" key="2">
    <source>
        <dbReference type="Proteomes" id="UP000077066"/>
    </source>
</evidence>
<dbReference type="Proteomes" id="UP000077066">
    <property type="component" value="Unassembled WGS sequence"/>
</dbReference>
<protein>
    <recommendedName>
        <fullName evidence="3">PD-(D/E)XK nuclease superfamily protein</fullName>
    </recommendedName>
</protein>
<dbReference type="Pfam" id="PF08011">
    <property type="entry name" value="PDDEXK_9"/>
    <property type="match status" value="1"/>
</dbReference>
<sequence>MGESSKYKLAIPNKEVHDSLFSYILGTYTNYDESQIQPMTDNMLKYILNLDEANLQKSFEILLHKIPNLLYGKLKKEFEAHYQILAISWLQLLGFDIEEEIMTIKGRMDAILKQKNNIILIEFKFSETESMDNMLDDGLSQIITNEYYKPYQNKNVILLSVAFQPRNVKCKLLDLKKALTIYKNENN</sequence>
<keyword evidence="2" id="KW-1185">Reference proteome</keyword>
<dbReference type="EMBL" id="LWMT01000169">
    <property type="protein sequence ID" value="KZX14230.1"/>
    <property type="molecule type" value="Genomic_DNA"/>
</dbReference>
<gene>
    <name evidence="1" type="ORF">MBFIL_09060</name>
</gene>
<dbReference type="PATRIC" id="fig|55758.3.peg.1030"/>
<organism evidence="1 2">
    <name type="scientific">Methanobrevibacter filiformis</name>
    <dbReference type="NCBI Taxonomy" id="55758"/>
    <lineage>
        <taxon>Archaea</taxon>
        <taxon>Methanobacteriati</taxon>
        <taxon>Methanobacteriota</taxon>
        <taxon>Methanomada group</taxon>
        <taxon>Methanobacteria</taxon>
        <taxon>Methanobacteriales</taxon>
        <taxon>Methanobacteriaceae</taxon>
        <taxon>Methanobrevibacter</taxon>
    </lineage>
</organism>
<dbReference type="STRING" id="55758.MBFIL_09060"/>
<reference evidence="1 2" key="1">
    <citation type="submission" date="2016-04" db="EMBL/GenBank/DDBJ databases">
        <title>Genome sequence of Methanobrevibacter filiformis DSM 11501.</title>
        <authorList>
            <person name="Poehlein A."/>
            <person name="Seedorf H."/>
            <person name="Daniel R."/>
        </authorList>
    </citation>
    <scope>NUCLEOTIDE SEQUENCE [LARGE SCALE GENOMIC DNA]</scope>
    <source>
        <strain evidence="1 2">DSM 11501</strain>
    </source>
</reference>
<name>A0A166C864_9EURY</name>
<proteinExistence type="predicted"/>
<comment type="caution">
    <text evidence="1">The sequence shown here is derived from an EMBL/GenBank/DDBJ whole genome shotgun (WGS) entry which is preliminary data.</text>
</comment>
<evidence type="ECO:0008006" key="3">
    <source>
        <dbReference type="Google" id="ProtNLM"/>
    </source>
</evidence>
<dbReference type="AlphaFoldDB" id="A0A166C864"/>
<evidence type="ECO:0000313" key="1">
    <source>
        <dbReference type="EMBL" id="KZX14230.1"/>
    </source>
</evidence>
<accession>A0A166C864</accession>